<dbReference type="AlphaFoldDB" id="A0A849SL42"/>
<organism evidence="2 3">
    <name type="scientific">Eiseniibacteriota bacterium</name>
    <dbReference type="NCBI Taxonomy" id="2212470"/>
    <lineage>
        <taxon>Bacteria</taxon>
        <taxon>Candidatus Eiseniibacteriota</taxon>
    </lineage>
</organism>
<proteinExistence type="predicted"/>
<evidence type="ECO:0000256" key="1">
    <source>
        <dbReference type="SAM" id="SignalP"/>
    </source>
</evidence>
<evidence type="ECO:0008006" key="4">
    <source>
        <dbReference type="Google" id="ProtNLM"/>
    </source>
</evidence>
<accession>A0A849SL42</accession>
<gene>
    <name evidence="2" type="ORF">HOP12_00520</name>
</gene>
<keyword evidence="1" id="KW-0732">Signal</keyword>
<name>A0A849SL42_UNCEI</name>
<comment type="caution">
    <text evidence="2">The sequence shown here is derived from an EMBL/GenBank/DDBJ whole genome shotgun (WGS) entry which is preliminary data.</text>
</comment>
<evidence type="ECO:0000313" key="2">
    <source>
        <dbReference type="EMBL" id="NOT32635.1"/>
    </source>
</evidence>
<feature type="chain" id="PRO_5032942398" description="Dockerin domain-containing protein" evidence="1">
    <location>
        <begin position="31"/>
        <end position="226"/>
    </location>
</feature>
<protein>
    <recommendedName>
        <fullName evidence="4">Dockerin domain-containing protein</fullName>
    </recommendedName>
</protein>
<reference evidence="2 3" key="1">
    <citation type="submission" date="2020-04" db="EMBL/GenBank/DDBJ databases">
        <title>Metagenomic profiling of ammonia- and methane-oxidizing microorganisms in a Dutch drinking water treatment plant.</title>
        <authorList>
            <person name="Poghosyan L."/>
            <person name="Leucker S."/>
        </authorList>
    </citation>
    <scope>NUCLEOTIDE SEQUENCE [LARGE SCALE GENOMIC DNA]</scope>
    <source>
        <strain evidence="2">S-RSF-IL-03</strain>
    </source>
</reference>
<evidence type="ECO:0000313" key="3">
    <source>
        <dbReference type="Proteomes" id="UP000580839"/>
    </source>
</evidence>
<dbReference type="Proteomes" id="UP000580839">
    <property type="component" value="Unassembled WGS sequence"/>
</dbReference>
<dbReference type="EMBL" id="JABFRW010000006">
    <property type="protein sequence ID" value="NOT32635.1"/>
    <property type="molecule type" value="Genomic_DNA"/>
</dbReference>
<sequence length="226" mass="23455">MPPRDAHHRATRVIVTCAAALLLFTSTTSAATEVRPESGCWQLEQTPLGVGLVLGASSGGVIDALVEKVIQLRRATTGTPCPFASVSIDFSECGEQGVQFCSDPLWGAPGTFASGATIVFSADANSEVRIRVAGHASASPAAATLPPCAQVYVDGAVAGRLIISTLDLDGHNGVDAVDLSRFLAQRFSSYGSRCDYNADGQLDARDLSILLRARFAGGSVQSCSPN</sequence>
<feature type="signal peptide" evidence="1">
    <location>
        <begin position="1"/>
        <end position="30"/>
    </location>
</feature>